<feature type="region of interest" description="Disordered" evidence="1">
    <location>
        <begin position="158"/>
        <end position="187"/>
    </location>
</feature>
<name>A0ABR1LJT8_9PEZI</name>
<accession>A0ABR1LJT8</accession>
<evidence type="ECO:0000256" key="1">
    <source>
        <dbReference type="SAM" id="MobiDB-lite"/>
    </source>
</evidence>
<evidence type="ECO:0000313" key="3">
    <source>
        <dbReference type="Proteomes" id="UP001365128"/>
    </source>
</evidence>
<evidence type="ECO:0000313" key="2">
    <source>
        <dbReference type="EMBL" id="KAK7535448.1"/>
    </source>
</evidence>
<feature type="region of interest" description="Disordered" evidence="1">
    <location>
        <begin position="218"/>
        <end position="242"/>
    </location>
</feature>
<sequence length="292" mass="33136">MHPERCVHTVQVNRRRGVWESGVELGDQFNVKKQSSYVVNHILRERIVKHVRSCLIFHYSTAPIFSIKQQIDRGGRRGNEKAGMVVQIYWNHENATGQTVRKSKEMNPAVQENRHPLVPSCALFSALLCSLASCLFQAINMETQKRYFFQAVASRSVDKPAQSRGRQERKSQLPTPSHKQQEHVQKKHVLYPLQQLKADKQPTHSIYPIDPINVCPSVPNSPSSARTTHSSPTVETPKVRKPLEPSLPFSPFFPQNIYRSIHPSICCCLPACPATRIPERRTIQPPANTLGK</sequence>
<comment type="caution">
    <text evidence="2">The sequence shown here is derived from an EMBL/GenBank/DDBJ whole genome shotgun (WGS) entry which is preliminary data.</text>
</comment>
<keyword evidence="3" id="KW-1185">Reference proteome</keyword>
<feature type="compositionally biased region" description="Polar residues" evidence="1">
    <location>
        <begin position="225"/>
        <end position="234"/>
    </location>
</feature>
<gene>
    <name evidence="2" type="ORF">IWX46DRAFT_300241</name>
</gene>
<organism evidence="2 3">
    <name type="scientific">Phyllosticta citricarpa</name>
    <dbReference type="NCBI Taxonomy" id="55181"/>
    <lineage>
        <taxon>Eukaryota</taxon>
        <taxon>Fungi</taxon>
        <taxon>Dikarya</taxon>
        <taxon>Ascomycota</taxon>
        <taxon>Pezizomycotina</taxon>
        <taxon>Dothideomycetes</taxon>
        <taxon>Dothideomycetes incertae sedis</taxon>
        <taxon>Botryosphaeriales</taxon>
        <taxon>Phyllostictaceae</taxon>
        <taxon>Phyllosticta</taxon>
    </lineage>
</organism>
<reference evidence="2 3" key="1">
    <citation type="submission" date="2024-04" db="EMBL/GenBank/DDBJ databases">
        <title>Phyllosticta paracitricarpa is synonymous to the EU quarantine fungus P. citricarpa based on phylogenomic analyses.</title>
        <authorList>
            <consortium name="Lawrence Berkeley National Laboratory"/>
            <person name="Van Ingen-Buijs V.A."/>
            <person name="Van Westerhoven A.C."/>
            <person name="Haridas S."/>
            <person name="Skiadas P."/>
            <person name="Martin F."/>
            <person name="Groenewald J.Z."/>
            <person name="Crous P.W."/>
            <person name="Seidl M.F."/>
        </authorList>
    </citation>
    <scope>NUCLEOTIDE SEQUENCE [LARGE SCALE GENOMIC DNA]</scope>
    <source>
        <strain evidence="2 3">CBS 122670</strain>
    </source>
</reference>
<dbReference type="Proteomes" id="UP001365128">
    <property type="component" value="Unassembled WGS sequence"/>
</dbReference>
<proteinExistence type="predicted"/>
<dbReference type="EMBL" id="JBBPDW010000040">
    <property type="protein sequence ID" value="KAK7535448.1"/>
    <property type="molecule type" value="Genomic_DNA"/>
</dbReference>
<protein>
    <submittedName>
        <fullName evidence="2">Uncharacterized protein</fullName>
    </submittedName>
</protein>